<dbReference type="GO" id="GO:0016746">
    <property type="term" value="F:acyltransferase activity"/>
    <property type="evidence" value="ECO:0007669"/>
    <property type="project" value="UniProtKB-KW"/>
</dbReference>
<dbReference type="InterPro" id="IPR016181">
    <property type="entry name" value="Acyl_CoA_acyltransferase"/>
</dbReference>
<dbReference type="RefSeq" id="WP_026353580.1">
    <property type="nucleotide sequence ID" value="NZ_CP091512.1"/>
</dbReference>
<dbReference type="Gene3D" id="3.40.630.30">
    <property type="match status" value="1"/>
</dbReference>
<keyword evidence="2" id="KW-0012">Acyltransferase</keyword>
<protein>
    <submittedName>
        <fullName evidence="2">GNAT family N-acetyltransferase</fullName>
        <ecNumber evidence="2">2.3.1.-</ecNumber>
    </submittedName>
</protein>
<dbReference type="InterPro" id="IPR000182">
    <property type="entry name" value="GNAT_dom"/>
</dbReference>
<keyword evidence="2" id="KW-0808">Transferase</keyword>
<feature type="domain" description="N-acetyltransferase" evidence="1">
    <location>
        <begin position="138"/>
        <end position="281"/>
    </location>
</feature>
<dbReference type="Proteomes" id="UP000832034">
    <property type="component" value="Chromosome"/>
</dbReference>
<dbReference type="Pfam" id="PF00583">
    <property type="entry name" value="Acetyltransf_1"/>
    <property type="match status" value="1"/>
</dbReference>
<dbReference type="EC" id="2.3.1.-" evidence="2"/>
<evidence type="ECO:0000313" key="2">
    <source>
        <dbReference type="EMBL" id="UOO92380.1"/>
    </source>
</evidence>
<reference evidence="2" key="2">
    <citation type="journal article" date="2022" name="Res Sq">
        <title>Evolution of multicellular longitudinally dividing oral cavity symbionts (Neisseriaceae).</title>
        <authorList>
            <person name="Nyongesa S."/>
            <person name="Weber P."/>
            <person name="Bernet E."/>
            <person name="Pullido F."/>
            <person name="Nieckarz M."/>
            <person name="Delaby M."/>
            <person name="Nieves C."/>
            <person name="Viehboeck T."/>
            <person name="Krause N."/>
            <person name="Rivera-Millot A."/>
            <person name="Nakamura A."/>
            <person name="Vischer N."/>
            <person name="VanNieuwenhze M."/>
            <person name="Brun Y."/>
            <person name="Cava F."/>
            <person name="Bulgheresi S."/>
            <person name="Veyrier F."/>
        </authorList>
    </citation>
    <scope>NUCLEOTIDE SEQUENCE</scope>
    <source>
        <strain evidence="2">SAG 1488-6</strain>
    </source>
</reference>
<proteinExistence type="predicted"/>
<dbReference type="PROSITE" id="PS51186">
    <property type="entry name" value="GNAT"/>
    <property type="match status" value="1"/>
</dbReference>
<evidence type="ECO:0000313" key="3">
    <source>
        <dbReference type="Proteomes" id="UP000832034"/>
    </source>
</evidence>
<keyword evidence="3" id="KW-1185">Reference proteome</keyword>
<gene>
    <name evidence="2" type="ORF">LVJ81_12375</name>
</gene>
<reference evidence="2" key="1">
    <citation type="submission" date="2021-12" db="EMBL/GenBank/DDBJ databases">
        <authorList>
            <person name="Veyrier F.J."/>
        </authorList>
    </citation>
    <scope>NUCLEOTIDE SEQUENCE</scope>
    <source>
        <strain evidence="2">SAG 1488-6</strain>
    </source>
</reference>
<name>A0ABY4E9F1_VITST</name>
<dbReference type="CDD" id="cd04301">
    <property type="entry name" value="NAT_SF"/>
    <property type="match status" value="1"/>
</dbReference>
<dbReference type="InterPro" id="IPR021969">
    <property type="entry name" value="DUF3579"/>
</dbReference>
<organism evidence="2 3">
    <name type="scientific">Vitreoscilla stercoraria</name>
    <dbReference type="NCBI Taxonomy" id="61"/>
    <lineage>
        <taxon>Bacteria</taxon>
        <taxon>Pseudomonadati</taxon>
        <taxon>Pseudomonadota</taxon>
        <taxon>Betaproteobacteria</taxon>
        <taxon>Neisseriales</taxon>
        <taxon>Neisseriaceae</taxon>
        <taxon>Vitreoscilla</taxon>
    </lineage>
</organism>
<dbReference type="Pfam" id="PF12112">
    <property type="entry name" value="DUF3579"/>
    <property type="match status" value="1"/>
</dbReference>
<dbReference type="SUPFAM" id="SSF55729">
    <property type="entry name" value="Acyl-CoA N-acyltransferases (Nat)"/>
    <property type="match status" value="1"/>
</dbReference>
<dbReference type="EMBL" id="CP091512">
    <property type="protein sequence ID" value="UOO92380.1"/>
    <property type="molecule type" value="Genomic_DNA"/>
</dbReference>
<dbReference type="Gene3D" id="3.30.70.2340">
    <property type="entry name" value="Uncharacterised protein PF12112 family, DUF3579"/>
    <property type="match status" value="1"/>
</dbReference>
<accession>A0ABY4E9F1</accession>
<sequence>MQVCNPYEILIQGMTTKGKRFRPSDWSERLSGILSSFNTGRLSYHQYVRPLLVDNVSCVAVDKKLAELHPEMFQFLMDFAQDNDLRLIDCKEMSESEAIAASTPTITPEKAVIAAAQNTIEQAEKTMEPAIATTPESITVKEILPPDTALAYHAMKELRVSLVSTQSFANQVDNIQRGAGYRLFAVFVPEQKEAVAVCGFRLTHNLVWGRFIHIDDLVTQQAYRRQGHAQTLLDAVTIEARKLGCTEIHLNAYVSPERAPMHRLCFDNEFFIASHHFRRSL</sequence>
<evidence type="ECO:0000259" key="1">
    <source>
        <dbReference type="PROSITE" id="PS51186"/>
    </source>
</evidence>